<sequence>MQYLYDDVIPPFRFFSKIVMRCVNDALDEATASRQSKGEKNTETFGTTIAADAPPSVVVSAVEVERNALYSYQYESTNTRRSSSNRRFLTAVSIDYSITLCGFSDGRVTLTQGTHTNGVCETVEVPILDGFQYGQVVTLSCTPQSETQWAVAVGYSKVVCVCLVSILKDNYYGLASRRKVRQRVVELNLSEWASGASLSSLQLSPCLSYLTVGFNNDALINIAQLPPLEVPRAAQDDELERFQLGIANRLLEEGSHTSNRRGKMFFIPETAQGHLHTVFMSAASQTSCSAMYSRRYPISLLVWLDGNSYTRCSLSIISKSDRIRPGTSDELKLLIGASTSKKLSGISSASLSEHPIGSPGTRRKSIGRGRPETAGLKKKELDSKIGLSTSFEDQFQFGKAIQKCLLPDNIVTASIASADSEVVAVGCSNGKVYLMDGRGITSVLSMLPPYGKSMRLHSLFPFPIGCRSTAVQTVVATLIGGGSIILAHASGVPKAAFTNWATTHYLRDVRDLRALIPLGDLSMFLLFCDADVYLWDVHYNCVVAKITGLPPLEPFTLERNSGRKTSSTTATTTTVSSSRRRSTKAGGSLRTNNSINACRDVYLPYSTELAIFWRTTYGGLARLFIKDLISQVYPLLGVYFPSLPLRTLDWVLNQVPPHQRHTAECLAAVALPAEGHLAALDETSGGNHSAEMSPFTQSVFPPLREPKRPLNPEDVAANFLEATCSSVTTRRTEIRRMFGSSWTQCS</sequence>
<evidence type="ECO:0000313" key="2">
    <source>
        <dbReference type="EMBL" id="ORC91057.1"/>
    </source>
</evidence>
<dbReference type="AlphaFoldDB" id="A0A1X0P2A3"/>
<accession>A0A1X0P2A3</accession>
<dbReference type="Proteomes" id="UP000192257">
    <property type="component" value="Unassembled WGS sequence"/>
</dbReference>
<dbReference type="GeneID" id="39983707"/>
<dbReference type="EMBL" id="NBCO01000007">
    <property type="protein sequence ID" value="ORC91057.1"/>
    <property type="molecule type" value="Genomic_DNA"/>
</dbReference>
<dbReference type="VEuPathDB" id="TriTrypDB:TM35_000074810"/>
<gene>
    <name evidence="2" type="ORF">TM35_000074810</name>
</gene>
<name>A0A1X0P2A3_9TRYP</name>
<organism evidence="2 3">
    <name type="scientific">Trypanosoma theileri</name>
    <dbReference type="NCBI Taxonomy" id="67003"/>
    <lineage>
        <taxon>Eukaryota</taxon>
        <taxon>Discoba</taxon>
        <taxon>Euglenozoa</taxon>
        <taxon>Kinetoplastea</taxon>
        <taxon>Metakinetoplastina</taxon>
        <taxon>Trypanosomatida</taxon>
        <taxon>Trypanosomatidae</taxon>
        <taxon>Trypanosoma</taxon>
    </lineage>
</organism>
<feature type="compositionally biased region" description="Basic and acidic residues" evidence="1">
    <location>
        <begin position="369"/>
        <end position="379"/>
    </location>
</feature>
<feature type="region of interest" description="Disordered" evidence="1">
    <location>
        <begin position="558"/>
        <end position="588"/>
    </location>
</feature>
<dbReference type="RefSeq" id="XP_028885123.1">
    <property type="nucleotide sequence ID" value="XM_029023927.1"/>
</dbReference>
<feature type="region of interest" description="Disordered" evidence="1">
    <location>
        <begin position="346"/>
        <end position="379"/>
    </location>
</feature>
<keyword evidence="3" id="KW-1185">Reference proteome</keyword>
<protein>
    <submittedName>
        <fullName evidence="2">Uncharacterized protein</fullName>
    </submittedName>
</protein>
<feature type="compositionally biased region" description="Low complexity" evidence="1">
    <location>
        <begin position="563"/>
        <end position="577"/>
    </location>
</feature>
<evidence type="ECO:0000256" key="1">
    <source>
        <dbReference type="SAM" id="MobiDB-lite"/>
    </source>
</evidence>
<reference evidence="2 3" key="1">
    <citation type="submission" date="2017-03" db="EMBL/GenBank/DDBJ databases">
        <title>An alternative strategy for trypanosome survival in the mammalian bloodstream revealed through genome and transcriptome analysis of the ubiquitous bovine parasite Trypanosoma (Megatrypanum) theileri.</title>
        <authorList>
            <person name="Kelly S."/>
            <person name="Ivens A."/>
            <person name="Mott A."/>
            <person name="O'Neill E."/>
            <person name="Emms D."/>
            <person name="Macleod O."/>
            <person name="Voorheis P."/>
            <person name="Matthews J."/>
            <person name="Matthews K."/>
            <person name="Carrington M."/>
        </authorList>
    </citation>
    <scope>NUCLEOTIDE SEQUENCE [LARGE SCALE GENOMIC DNA]</scope>
    <source>
        <strain evidence="2">Edinburgh</strain>
    </source>
</reference>
<dbReference type="OrthoDB" id="248590at2759"/>
<proteinExistence type="predicted"/>
<comment type="caution">
    <text evidence="2">The sequence shown here is derived from an EMBL/GenBank/DDBJ whole genome shotgun (WGS) entry which is preliminary data.</text>
</comment>
<evidence type="ECO:0000313" key="3">
    <source>
        <dbReference type="Proteomes" id="UP000192257"/>
    </source>
</evidence>